<comment type="subcellular location">
    <subcellularLocation>
        <location evidence="1">Nucleus</location>
    </subcellularLocation>
</comment>
<feature type="non-terminal residue" evidence="9">
    <location>
        <position position="1"/>
    </location>
</feature>
<keyword evidence="2" id="KW-0805">Transcription regulation</keyword>
<dbReference type="GO" id="GO:0000981">
    <property type="term" value="F:DNA-binding transcription factor activity, RNA polymerase II-specific"/>
    <property type="evidence" value="ECO:0007669"/>
    <property type="project" value="TreeGrafter"/>
</dbReference>
<organism evidence="9">
    <name type="scientific">Oppiella nova</name>
    <dbReference type="NCBI Taxonomy" id="334625"/>
    <lineage>
        <taxon>Eukaryota</taxon>
        <taxon>Metazoa</taxon>
        <taxon>Ecdysozoa</taxon>
        <taxon>Arthropoda</taxon>
        <taxon>Chelicerata</taxon>
        <taxon>Arachnida</taxon>
        <taxon>Acari</taxon>
        <taxon>Acariformes</taxon>
        <taxon>Sarcoptiformes</taxon>
        <taxon>Oribatida</taxon>
        <taxon>Brachypylina</taxon>
        <taxon>Oppioidea</taxon>
        <taxon>Oppiidae</taxon>
        <taxon>Oppiella</taxon>
    </lineage>
</organism>
<evidence type="ECO:0000256" key="2">
    <source>
        <dbReference type="ARBA" id="ARBA00023015"/>
    </source>
</evidence>
<keyword evidence="5" id="KW-0539">Nucleus</keyword>
<dbReference type="Pfam" id="PF07716">
    <property type="entry name" value="bZIP_2"/>
    <property type="match status" value="1"/>
</dbReference>
<evidence type="ECO:0000256" key="6">
    <source>
        <dbReference type="SAM" id="Coils"/>
    </source>
</evidence>
<dbReference type="AlphaFoldDB" id="A0A7R9MF40"/>
<dbReference type="CDD" id="cd14695">
    <property type="entry name" value="bZIP_HLF"/>
    <property type="match status" value="1"/>
</dbReference>
<feature type="region of interest" description="Disordered" evidence="7">
    <location>
        <begin position="130"/>
        <end position="150"/>
    </location>
</feature>
<dbReference type="EMBL" id="CAJPVJ010015470">
    <property type="protein sequence ID" value="CAG2175828.1"/>
    <property type="molecule type" value="Genomic_DNA"/>
</dbReference>
<dbReference type="PANTHER" id="PTHR11988">
    <property type="entry name" value="THYROTROPH EMBRYONIC FACTOR RELATED"/>
    <property type="match status" value="1"/>
</dbReference>
<keyword evidence="6" id="KW-0175">Coiled coil</keyword>
<feature type="coiled-coil region" evidence="6">
    <location>
        <begin position="182"/>
        <end position="212"/>
    </location>
</feature>
<evidence type="ECO:0000256" key="4">
    <source>
        <dbReference type="ARBA" id="ARBA00023163"/>
    </source>
</evidence>
<proteinExistence type="predicted"/>
<evidence type="ECO:0000313" key="10">
    <source>
        <dbReference type="Proteomes" id="UP000728032"/>
    </source>
</evidence>
<keyword evidence="4" id="KW-0804">Transcription</keyword>
<keyword evidence="3" id="KW-0238">DNA-binding</keyword>
<name>A0A7R9MF40_9ACAR</name>
<dbReference type="Proteomes" id="UP000728032">
    <property type="component" value="Unassembled WGS sequence"/>
</dbReference>
<dbReference type="Gene3D" id="1.20.5.170">
    <property type="match status" value="1"/>
</dbReference>
<reference evidence="9" key="1">
    <citation type="submission" date="2020-11" db="EMBL/GenBank/DDBJ databases">
        <authorList>
            <person name="Tran Van P."/>
        </authorList>
    </citation>
    <scope>NUCLEOTIDE SEQUENCE</scope>
</reference>
<protein>
    <recommendedName>
        <fullName evidence="8">BZIP domain-containing protein</fullName>
    </recommendedName>
</protein>
<evidence type="ECO:0000313" key="9">
    <source>
        <dbReference type="EMBL" id="CAD7658642.1"/>
    </source>
</evidence>
<dbReference type="OrthoDB" id="6022300at2759"/>
<accession>A0A7R9MF40</accession>
<dbReference type="EMBL" id="OC930295">
    <property type="protein sequence ID" value="CAD7658642.1"/>
    <property type="molecule type" value="Genomic_DNA"/>
</dbReference>
<evidence type="ECO:0000256" key="7">
    <source>
        <dbReference type="SAM" id="MobiDB-lite"/>
    </source>
</evidence>
<evidence type="ECO:0000259" key="8">
    <source>
        <dbReference type="PROSITE" id="PS50217"/>
    </source>
</evidence>
<dbReference type="InterPro" id="IPR046347">
    <property type="entry name" value="bZIP_sf"/>
</dbReference>
<evidence type="ECO:0000256" key="1">
    <source>
        <dbReference type="ARBA" id="ARBA00004123"/>
    </source>
</evidence>
<dbReference type="SMART" id="SM00338">
    <property type="entry name" value="BRLZ"/>
    <property type="match status" value="1"/>
</dbReference>
<evidence type="ECO:0000256" key="5">
    <source>
        <dbReference type="ARBA" id="ARBA00023242"/>
    </source>
</evidence>
<dbReference type="GO" id="GO:0005634">
    <property type="term" value="C:nucleus"/>
    <property type="evidence" value="ECO:0007669"/>
    <property type="project" value="UniProtKB-SubCell"/>
</dbReference>
<keyword evidence="10" id="KW-1185">Reference proteome</keyword>
<sequence length="275" mass="30976">MFVSMDSNGNRMDTGVVTGKWLSAPLANVSVVTAVDKGLNGTDTTPDTDVKLMDLDDFLHGIGVHMTQESMTEDEGEGDDSLDCQPSTTSYAAPVVNGSQHYDITGNGGQLAIGTDDTQRSYQQSVVQELKTHPMHRKSRKQVTPEEHKDERYWTKRAKNNCAAKRSRESRRQRENQIVLRANYLERENRELKRYVKRLEDENRELRKLLSGGARVMPLKPPDDSHLRKQSIFSILSEASIEDFPTIHSERTPSIAVILKTLATKQHSRISVESP</sequence>
<dbReference type="GO" id="GO:0000978">
    <property type="term" value="F:RNA polymerase II cis-regulatory region sequence-specific DNA binding"/>
    <property type="evidence" value="ECO:0007669"/>
    <property type="project" value="TreeGrafter"/>
</dbReference>
<dbReference type="InterPro" id="IPR004827">
    <property type="entry name" value="bZIP"/>
</dbReference>
<dbReference type="PROSITE" id="PS50217">
    <property type="entry name" value="BZIP"/>
    <property type="match status" value="1"/>
</dbReference>
<evidence type="ECO:0000256" key="3">
    <source>
        <dbReference type="ARBA" id="ARBA00023125"/>
    </source>
</evidence>
<gene>
    <name evidence="9" type="ORF">ONB1V03_LOCUS15263</name>
</gene>
<dbReference type="InterPro" id="IPR040223">
    <property type="entry name" value="PAR_bZIP"/>
</dbReference>
<feature type="domain" description="BZIP" evidence="8">
    <location>
        <begin position="150"/>
        <end position="210"/>
    </location>
</feature>
<dbReference type="PANTHER" id="PTHR11988:SF27">
    <property type="entry name" value="GH27708P"/>
    <property type="match status" value="1"/>
</dbReference>
<dbReference type="SUPFAM" id="SSF57959">
    <property type="entry name" value="Leucine zipper domain"/>
    <property type="match status" value="1"/>
</dbReference>